<accession>A0ABM1ZGU3</accession>
<proteinExistence type="predicted"/>
<keyword evidence="5" id="KW-1185">Reference proteome</keyword>
<dbReference type="Pfam" id="PF07517">
    <property type="entry name" value="SecA_DEAD"/>
    <property type="match status" value="1"/>
</dbReference>
<reference evidence="5" key="1">
    <citation type="journal article" date="2015" name="Proc. Natl. Acad. Sci. U.S.A.">
        <title>Genome sequence of the Asian Tiger mosquito, Aedes albopictus, reveals insights into its biology, genetics, and evolution.</title>
        <authorList>
            <person name="Chen X.G."/>
            <person name="Jiang X."/>
            <person name="Gu J."/>
            <person name="Xu M."/>
            <person name="Wu Y."/>
            <person name="Deng Y."/>
            <person name="Zhang C."/>
            <person name="Bonizzoni M."/>
            <person name="Dermauw W."/>
            <person name="Vontas J."/>
            <person name="Armbruster P."/>
            <person name="Huang X."/>
            <person name="Yang Y."/>
            <person name="Zhang H."/>
            <person name="He W."/>
            <person name="Peng H."/>
            <person name="Liu Y."/>
            <person name="Wu K."/>
            <person name="Chen J."/>
            <person name="Lirakis M."/>
            <person name="Topalis P."/>
            <person name="Van Leeuwen T."/>
            <person name="Hall A.B."/>
            <person name="Jiang X."/>
            <person name="Thorpe C."/>
            <person name="Mueller R.L."/>
            <person name="Sun C."/>
            <person name="Waterhouse R.M."/>
            <person name="Yan G."/>
            <person name="Tu Z.J."/>
            <person name="Fang X."/>
            <person name="James A.A."/>
        </authorList>
    </citation>
    <scope>NUCLEOTIDE SEQUENCE [LARGE SCALE GENOMIC DNA]</scope>
    <source>
        <strain evidence="5">Foshan</strain>
    </source>
</reference>
<dbReference type="PANTHER" id="PTHR30612:SF0">
    <property type="entry name" value="CHLOROPLAST PROTEIN-TRANSPORTING ATPASE"/>
    <property type="match status" value="1"/>
</dbReference>
<organism evidence="4 5">
    <name type="scientific">Aedes albopictus</name>
    <name type="common">Asian tiger mosquito</name>
    <name type="synonym">Stegomyia albopicta</name>
    <dbReference type="NCBI Taxonomy" id="7160"/>
    <lineage>
        <taxon>Eukaryota</taxon>
        <taxon>Metazoa</taxon>
        <taxon>Ecdysozoa</taxon>
        <taxon>Arthropoda</taxon>
        <taxon>Hexapoda</taxon>
        <taxon>Insecta</taxon>
        <taxon>Pterygota</taxon>
        <taxon>Neoptera</taxon>
        <taxon>Endopterygota</taxon>
        <taxon>Diptera</taxon>
        <taxon>Nematocera</taxon>
        <taxon>Culicoidea</taxon>
        <taxon>Culicidae</taxon>
        <taxon>Culicinae</taxon>
        <taxon>Aedini</taxon>
        <taxon>Aedes</taxon>
        <taxon>Stegomyia</taxon>
    </lineage>
</organism>
<keyword evidence="1" id="KW-0653">Protein transport</keyword>
<evidence type="ECO:0000256" key="2">
    <source>
        <dbReference type="ARBA" id="ARBA00023010"/>
    </source>
</evidence>
<reference evidence="4" key="2">
    <citation type="submission" date="2025-05" db="UniProtKB">
        <authorList>
            <consortium name="EnsemblMetazoa"/>
        </authorList>
    </citation>
    <scope>IDENTIFICATION</scope>
    <source>
        <strain evidence="4">Foshan</strain>
    </source>
</reference>
<dbReference type="InterPro" id="IPR000185">
    <property type="entry name" value="SecA"/>
</dbReference>
<evidence type="ECO:0000313" key="4">
    <source>
        <dbReference type="EnsemblMetazoa" id="AALFPA23_018336.P26915"/>
    </source>
</evidence>
<feature type="domain" description="SecA family profile" evidence="3">
    <location>
        <begin position="743"/>
        <end position="1395"/>
    </location>
</feature>
<dbReference type="InterPro" id="IPR027417">
    <property type="entry name" value="P-loop_NTPase"/>
</dbReference>
<dbReference type="GeneID" id="115265423"/>
<dbReference type="PROSITE" id="PS51196">
    <property type="entry name" value="SECA_MOTOR_DEAD"/>
    <property type="match status" value="1"/>
</dbReference>
<dbReference type="RefSeq" id="XP_062710360.1">
    <property type="nucleotide sequence ID" value="XM_062854376.1"/>
</dbReference>
<dbReference type="EnsemblMetazoa" id="AALFPA23_018336.R26915">
    <property type="protein sequence ID" value="AALFPA23_018336.P26915"/>
    <property type="gene ID" value="AALFPA23_018336"/>
</dbReference>
<evidence type="ECO:0000256" key="1">
    <source>
        <dbReference type="ARBA" id="ARBA00022927"/>
    </source>
</evidence>
<keyword evidence="1" id="KW-0813">Transport</keyword>
<dbReference type="InterPro" id="IPR014018">
    <property type="entry name" value="SecA_motor_DEAD"/>
</dbReference>
<evidence type="ECO:0000313" key="5">
    <source>
        <dbReference type="Proteomes" id="UP000069940"/>
    </source>
</evidence>
<dbReference type="PANTHER" id="PTHR30612">
    <property type="entry name" value="SECA INNER MEMBRANE COMPONENT OF SEC PROTEIN SECRETION SYSTEM"/>
    <property type="match status" value="1"/>
</dbReference>
<dbReference type="Proteomes" id="UP000069940">
    <property type="component" value="Unassembled WGS sequence"/>
</dbReference>
<dbReference type="SUPFAM" id="SSF52540">
    <property type="entry name" value="P-loop containing nucleoside triphosphate hydrolases"/>
    <property type="match status" value="2"/>
</dbReference>
<sequence>MRSARNADRGSTAYMTSDDRVLKPLSECVGPSLQQCKKLTDGTKHQFIKLHDPGASGLPYSAKFRRGHLFWKLHGEECLVTIGSSYVAQVTIDNIPELDNQTSFVEAKRTLMRRLKIKKVLLDECQQEIETYADSIKVQLEQIGEKCVTDLKSAKSMLDIIRIAEKHKYQVGFNVCKDLCKSKFINDMQLKIAVVMYVSKKNFHRSTYNYQRKAKIFDERNKTKKFLQKSLNIILGQHKKELLKCFSSTIGDLTILKPRHCLLIRANDINLFSSLESVLKETMYVTVLSKIANNFINRVAALKLEDFDSSLPVTNEIYFYVCRSLMEIAMRVETTFGIGNVIKYAEDHWEVTVSVNHSSQTAMEKCLKKQLQVLVEMANHFEPGKATAKQNYPYRFQSKLFKGSDAVHYGQHLWMCLADATMVSIFENNEANMKKFSAVFDMFSKYLTSEHVRDHSQESWRILTHNMLEFVAQVEQSEFTTTEMEKKILMMQINCMKDGSATFEMFRDAMDVFKEYQKWINKILSQLPLKLQGNHMTNIVKELQSSLLDIPFLALQKKVPLEDVTSFFRAYCELLIDFNSLTLEWYVQISNNDLKKRLIDNKYIECVQNRLKQTTHECYLVLEHDVFAQIHKAEGIPQHYQAETLMSLFKYIADLIEKHRWKQHETLSEQQQLQVSILLISAVRSTLPYVKEQPEYLNFAKYYEERTTPFHSVIEESASLENFTKRVSQIKKSFRYSRNQRAIGIEKALDLSKSNNTGFNERLLANIFNRYNDQYEKYMLDYADKDDTDMIDLIVQDTQNKVYNKLHPEWSPEFKRNEIPCILAGPVAVWSILVSEDVSQTGQYLKPHTIQVLSILRLLSLDNYNVGVENHLAQILTGQGKSVILGLTAVVLALLGHNVEIVCYSEYLVERDANDFQSLFQKFSIDKKISYKTFQDTASEQFEPLWKKAEQYIAKSMGIKYGSKSAHRVEIEFGNNVLLIDEVDVFFMDKFYGNTLVPTYTPSVTGLGIVQEWIWKRVHQSTITSVIVSEVQHFIDNSDHPDVKKLKALMELSDQYILFDKSKFNVGHTNRTLLLEHFTIMTDTALDIRFRLEKDVWIDEFSLDSSGIITMKDDVGVYQRNIVSGYNNIFIYFKLRKENYKEIVDEHHNFGYLNIPLAAFSFAKMPEKYPLILGVTGTLTSLNDYEKDVIENQYKIIRRSIMPSFFGSSNLKFDQHSNFHCVSDEMKWRNAIFTRINEIVQDHRSVIVFFYEDNELSSFKQEFKSKLDRMNEITINTDSNTKNRYIADAGIAKTVTLATSEMGRGVDYKSSTVVEMNGGIHVIQTCFLTDEKEETQIKGRTARKDNHGSYELIVCRSHLVQLGLIEENANDEDICYEMLHKSRVRLAADTSKELSKRVQTANEQHEECIKFCNGL</sequence>
<protein>
    <recommendedName>
        <fullName evidence="3">SecA family profile domain-containing protein</fullName>
    </recommendedName>
</protein>
<dbReference type="Gene3D" id="3.40.50.300">
    <property type="entry name" value="P-loop containing nucleotide triphosphate hydrolases"/>
    <property type="match status" value="2"/>
</dbReference>
<dbReference type="InterPro" id="IPR011115">
    <property type="entry name" value="SecA_DEAD"/>
</dbReference>
<evidence type="ECO:0000259" key="3">
    <source>
        <dbReference type="PROSITE" id="PS51196"/>
    </source>
</evidence>
<name>A0ABM1ZGU3_AEDAL</name>
<keyword evidence="2" id="KW-0811">Translocation</keyword>